<keyword evidence="2" id="KW-1185">Reference proteome</keyword>
<name>U7VAV8_9FUSO</name>
<evidence type="ECO:0000313" key="1">
    <source>
        <dbReference type="EMBL" id="ERT68269.1"/>
    </source>
</evidence>
<accession>U7VAV8</accession>
<dbReference type="RefSeq" id="WP_023051375.1">
    <property type="nucleotide sequence ID" value="NZ_KI518217.1"/>
</dbReference>
<dbReference type="HOGENOM" id="CLU_661409_0_0_0"/>
<gene>
    <name evidence="1" type="ORF">HMPREF0202_01839</name>
</gene>
<dbReference type="STRING" id="1319815.HMPREF0202_01839"/>
<dbReference type="Proteomes" id="UP000017081">
    <property type="component" value="Unassembled WGS sequence"/>
</dbReference>
<proteinExistence type="predicted"/>
<feature type="non-terminal residue" evidence="1">
    <location>
        <position position="416"/>
    </location>
</feature>
<protein>
    <recommendedName>
        <fullName evidence="3">Mga helix-turn-helix domain-containing protein</fullName>
    </recommendedName>
</protein>
<comment type="caution">
    <text evidence="1">The sequence shown here is derived from an EMBL/GenBank/DDBJ whole genome shotgun (WGS) entry which is preliminary data.</text>
</comment>
<dbReference type="AlphaFoldDB" id="U7VAV8"/>
<reference evidence="1 2" key="1">
    <citation type="submission" date="2013-08" db="EMBL/GenBank/DDBJ databases">
        <authorList>
            <person name="Weinstock G."/>
            <person name="Sodergren E."/>
            <person name="Wylie T."/>
            <person name="Fulton L."/>
            <person name="Fulton R."/>
            <person name="Fronick C."/>
            <person name="O'Laughlin M."/>
            <person name="Godfrey J."/>
            <person name="Miner T."/>
            <person name="Herter B."/>
            <person name="Appelbaum E."/>
            <person name="Cordes M."/>
            <person name="Lek S."/>
            <person name="Wollam A."/>
            <person name="Pepin K.H."/>
            <person name="Palsikar V.B."/>
            <person name="Mitreva M."/>
            <person name="Wilson R.K."/>
        </authorList>
    </citation>
    <scope>NUCLEOTIDE SEQUENCE [LARGE SCALE GENOMIC DNA]</scope>
    <source>
        <strain evidence="1 2">ATCC BAA-474</strain>
    </source>
</reference>
<dbReference type="EMBL" id="AXZF01000070">
    <property type="protein sequence ID" value="ERT68269.1"/>
    <property type="molecule type" value="Genomic_DNA"/>
</dbReference>
<evidence type="ECO:0008006" key="3">
    <source>
        <dbReference type="Google" id="ProtNLM"/>
    </source>
</evidence>
<sequence>MYINSKHLQILDLIKSNPDFTLKHLSEILDMSQQHLKLYLKDIYEEILEKTHSTTKVDDMLNKILYFKEAKKILRKSQQFTKNQKIFYFLFFLSKFNSVNLCNISKELDLTPRNLNNYKEIINCLLKKYNLKLKISSQGVKLTGSAFNLRRLHYFLLFKFIIERNYLPYKFRKDVLNNLNFNNFFKLNRDIYNFLNLLNTQHSMHQQSAIFSLWVAFRGNEYEKTTRNLSFNQSLKYKPGHWNKEFFYKIFYFLKNSSFNEIRTESLYLLFNVIDTFCYSKVCFNNLLDSDAKSTLNIFSKYLKKDLLTNSTFFSITHQWIYYCKLKQLFFIDDFSLITLNLTNIPNSNILNATKEIKQIIPNFTIFEGILLWFIFSKNEIPKEINIFVFKNLEKKIVPIIISEIYKKHNVQITEA</sequence>
<organism evidence="1 2">
    <name type="scientific">Cetobacterium somerae ATCC BAA-474</name>
    <dbReference type="NCBI Taxonomy" id="1319815"/>
    <lineage>
        <taxon>Bacteria</taxon>
        <taxon>Fusobacteriati</taxon>
        <taxon>Fusobacteriota</taxon>
        <taxon>Fusobacteriia</taxon>
        <taxon>Fusobacteriales</taxon>
        <taxon>Fusobacteriaceae</taxon>
        <taxon>Cetobacterium</taxon>
    </lineage>
</organism>
<evidence type="ECO:0000313" key="2">
    <source>
        <dbReference type="Proteomes" id="UP000017081"/>
    </source>
</evidence>